<dbReference type="OrthoDB" id="4147798at2759"/>
<proteinExistence type="predicted"/>
<dbReference type="EMBL" id="MU006313">
    <property type="protein sequence ID" value="KAF2849131.1"/>
    <property type="molecule type" value="Genomic_DNA"/>
</dbReference>
<feature type="region of interest" description="Disordered" evidence="1">
    <location>
        <begin position="1"/>
        <end position="48"/>
    </location>
</feature>
<protein>
    <submittedName>
        <fullName evidence="2">Uncharacterized protein</fullName>
    </submittedName>
</protein>
<organism evidence="2 3">
    <name type="scientific">Plenodomus tracheiphilus IPT5</name>
    <dbReference type="NCBI Taxonomy" id="1408161"/>
    <lineage>
        <taxon>Eukaryota</taxon>
        <taxon>Fungi</taxon>
        <taxon>Dikarya</taxon>
        <taxon>Ascomycota</taxon>
        <taxon>Pezizomycotina</taxon>
        <taxon>Dothideomycetes</taxon>
        <taxon>Pleosporomycetidae</taxon>
        <taxon>Pleosporales</taxon>
        <taxon>Pleosporineae</taxon>
        <taxon>Leptosphaeriaceae</taxon>
        <taxon>Plenodomus</taxon>
    </lineage>
</organism>
<evidence type="ECO:0000313" key="3">
    <source>
        <dbReference type="Proteomes" id="UP000799423"/>
    </source>
</evidence>
<accession>A0A6A7B0T5</accession>
<keyword evidence="3" id="KW-1185">Reference proteome</keyword>
<dbReference type="Proteomes" id="UP000799423">
    <property type="component" value="Unassembled WGS sequence"/>
</dbReference>
<gene>
    <name evidence="2" type="ORF">T440DRAFT_138261</name>
</gene>
<feature type="compositionally biased region" description="Low complexity" evidence="1">
    <location>
        <begin position="32"/>
        <end position="48"/>
    </location>
</feature>
<dbReference type="AlphaFoldDB" id="A0A6A7B0T5"/>
<evidence type="ECO:0000256" key="1">
    <source>
        <dbReference type="SAM" id="MobiDB-lite"/>
    </source>
</evidence>
<sequence length="130" mass="15033">MGKRHNRKRTRSRPRHRDGGNAQIKIQHVRSDSMNTTSSISTNTSSCSSSTFQHLQQYPVTAAHSTASHWHQTYLAWQDRQRINQEREYEVEIQRLRIFGGVPGDETSLLEPMLKVVTDLFDGFTDYDDP</sequence>
<feature type="compositionally biased region" description="Basic residues" evidence="1">
    <location>
        <begin position="1"/>
        <end position="16"/>
    </location>
</feature>
<evidence type="ECO:0000313" key="2">
    <source>
        <dbReference type="EMBL" id="KAF2849131.1"/>
    </source>
</evidence>
<name>A0A6A7B0T5_9PLEO</name>
<reference evidence="2" key="1">
    <citation type="submission" date="2020-01" db="EMBL/GenBank/DDBJ databases">
        <authorList>
            <consortium name="DOE Joint Genome Institute"/>
            <person name="Haridas S."/>
            <person name="Albert R."/>
            <person name="Binder M."/>
            <person name="Bloem J."/>
            <person name="Labutti K."/>
            <person name="Salamov A."/>
            <person name="Andreopoulos B."/>
            <person name="Baker S.E."/>
            <person name="Barry K."/>
            <person name="Bills G."/>
            <person name="Bluhm B.H."/>
            <person name="Cannon C."/>
            <person name="Castanera R."/>
            <person name="Culley D.E."/>
            <person name="Daum C."/>
            <person name="Ezra D."/>
            <person name="Gonzalez J.B."/>
            <person name="Henrissat B."/>
            <person name="Kuo A."/>
            <person name="Liang C."/>
            <person name="Lipzen A."/>
            <person name="Lutzoni F."/>
            <person name="Magnuson J."/>
            <person name="Mondo S."/>
            <person name="Nolan M."/>
            <person name="Ohm R."/>
            <person name="Pangilinan J."/>
            <person name="Park H.-J."/>
            <person name="Ramirez L."/>
            <person name="Alfaro M."/>
            <person name="Sun H."/>
            <person name="Tritt A."/>
            <person name="Yoshinaga Y."/>
            <person name="Zwiers L.-H."/>
            <person name="Turgeon B.G."/>
            <person name="Goodwin S.B."/>
            <person name="Spatafora J.W."/>
            <person name="Crous P.W."/>
            <person name="Grigoriev I.V."/>
        </authorList>
    </citation>
    <scope>NUCLEOTIDE SEQUENCE</scope>
    <source>
        <strain evidence="2">IPT5</strain>
    </source>
</reference>